<dbReference type="InterPro" id="IPR000073">
    <property type="entry name" value="AB_hydrolase_1"/>
</dbReference>
<sequence>MRTQLVSIDTPTLPLDGAFHEPESGPVRGGVLLFHGNTMNFYTGALRFLPPVLTSMGYACLAFNRRGHDILSIRNSRAAEGAAFQTTAEGIEDNALAARWMAERGFPAPVVIGHSNGGMLAVKHVHDRPETPALILLSAHRGGAGDTVLQSLSMSGHLAQARSAEVLAEARALVAEGRGDTLMLVPGWWYVISAASYVDRLTTMHAILDLAPEIKVPTLYIRGDDESPVGYPAEIYAERAGGPCEAQVLPGCDHFYNGVEDLVCARVADWLRRTLGADA</sequence>
<protein>
    <submittedName>
        <fullName evidence="2">Alpha-beta hydrolase superfamily lysophospholipase</fullName>
    </submittedName>
</protein>
<evidence type="ECO:0000313" key="2">
    <source>
        <dbReference type="EMBL" id="TCT06694.1"/>
    </source>
</evidence>
<dbReference type="RefSeq" id="WP_132030175.1">
    <property type="nucleotide sequence ID" value="NZ_SMAI01000002.1"/>
</dbReference>
<keyword evidence="2" id="KW-0378">Hydrolase</keyword>
<dbReference type="Pfam" id="PF12697">
    <property type="entry name" value="Abhydrolase_6"/>
    <property type="match status" value="1"/>
</dbReference>
<dbReference type="OrthoDB" id="9814966at2"/>
<dbReference type="AlphaFoldDB" id="A0A4R3M0T7"/>
<accession>A0A4R3M0T7</accession>
<name>A0A4R3M0T7_9HYPH</name>
<evidence type="ECO:0000313" key="3">
    <source>
        <dbReference type="Proteomes" id="UP000294664"/>
    </source>
</evidence>
<dbReference type="Gene3D" id="3.40.50.1820">
    <property type="entry name" value="alpha/beta hydrolase"/>
    <property type="match status" value="1"/>
</dbReference>
<dbReference type="GO" id="GO:0016787">
    <property type="term" value="F:hydrolase activity"/>
    <property type="evidence" value="ECO:0007669"/>
    <property type="project" value="UniProtKB-KW"/>
</dbReference>
<dbReference type="SUPFAM" id="SSF53474">
    <property type="entry name" value="alpha/beta-Hydrolases"/>
    <property type="match status" value="1"/>
</dbReference>
<dbReference type="EMBL" id="SMAI01000002">
    <property type="protein sequence ID" value="TCT06694.1"/>
    <property type="molecule type" value="Genomic_DNA"/>
</dbReference>
<gene>
    <name evidence="2" type="ORF">EDC64_102173</name>
</gene>
<keyword evidence="3" id="KW-1185">Reference proteome</keyword>
<organism evidence="2 3">
    <name type="scientific">Aquabacter spiritensis</name>
    <dbReference type="NCBI Taxonomy" id="933073"/>
    <lineage>
        <taxon>Bacteria</taxon>
        <taxon>Pseudomonadati</taxon>
        <taxon>Pseudomonadota</taxon>
        <taxon>Alphaproteobacteria</taxon>
        <taxon>Hyphomicrobiales</taxon>
        <taxon>Xanthobacteraceae</taxon>
        <taxon>Aquabacter</taxon>
    </lineage>
</organism>
<dbReference type="InterPro" id="IPR029058">
    <property type="entry name" value="AB_hydrolase_fold"/>
</dbReference>
<proteinExistence type="predicted"/>
<dbReference type="Proteomes" id="UP000294664">
    <property type="component" value="Unassembled WGS sequence"/>
</dbReference>
<reference evidence="2 3" key="1">
    <citation type="submission" date="2019-03" db="EMBL/GenBank/DDBJ databases">
        <title>Genomic Encyclopedia of Type Strains, Phase IV (KMG-IV): sequencing the most valuable type-strain genomes for metagenomic binning, comparative biology and taxonomic classification.</title>
        <authorList>
            <person name="Goeker M."/>
        </authorList>
    </citation>
    <scope>NUCLEOTIDE SEQUENCE [LARGE SCALE GENOMIC DNA]</scope>
    <source>
        <strain evidence="2 3">DSM 9035</strain>
    </source>
</reference>
<feature type="domain" description="AB hydrolase-1" evidence="1">
    <location>
        <begin position="31"/>
        <end position="258"/>
    </location>
</feature>
<evidence type="ECO:0000259" key="1">
    <source>
        <dbReference type="Pfam" id="PF12697"/>
    </source>
</evidence>
<comment type="caution">
    <text evidence="2">The sequence shown here is derived from an EMBL/GenBank/DDBJ whole genome shotgun (WGS) entry which is preliminary data.</text>
</comment>